<comment type="caution">
    <text evidence="1">The sequence shown here is derived from an EMBL/GenBank/DDBJ whole genome shotgun (WGS) entry which is preliminary data.</text>
</comment>
<evidence type="ECO:0000313" key="1">
    <source>
        <dbReference type="EMBL" id="GBG28929.1"/>
    </source>
</evidence>
<sequence length="227" mass="25128">MDFVEKRPVAAATVVCAALAGAAWLWRLRRRAKAPRLKSALRCPCGKIRGTLETLAEDNVRLRCYCESCTMFAKWAEEQSKAKGIEASGLDESKVCAKICMTRKANVTFESGVENLKLSYRNPKSLTSRVYAACCGAPVFNTGRYLGFIGVYEVCIENPAAFGEKEVLCFPEEAQTPPTRGPNRSDLSPLDFLLVLLCYAFDAKSGPPIDYDQEPVYFQDQGSKKIQ</sequence>
<organism evidence="1 2">
    <name type="scientific">Hondaea fermentalgiana</name>
    <dbReference type="NCBI Taxonomy" id="2315210"/>
    <lineage>
        <taxon>Eukaryota</taxon>
        <taxon>Sar</taxon>
        <taxon>Stramenopiles</taxon>
        <taxon>Bigyra</taxon>
        <taxon>Labyrinthulomycetes</taxon>
        <taxon>Thraustochytrida</taxon>
        <taxon>Thraustochytriidae</taxon>
        <taxon>Hondaea</taxon>
    </lineage>
</organism>
<keyword evidence="2" id="KW-1185">Reference proteome</keyword>
<gene>
    <name evidence="1" type="ORF">FCC1311_051502</name>
</gene>
<dbReference type="AlphaFoldDB" id="A0A2R5GF36"/>
<proteinExistence type="predicted"/>
<dbReference type="EMBL" id="BEYU01000050">
    <property type="protein sequence ID" value="GBG28929.1"/>
    <property type="molecule type" value="Genomic_DNA"/>
</dbReference>
<reference evidence="1 2" key="1">
    <citation type="submission" date="2017-12" db="EMBL/GenBank/DDBJ databases">
        <title>Sequencing, de novo assembly and annotation of complete genome of a new Thraustochytrid species, strain FCC1311.</title>
        <authorList>
            <person name="Sedici K."/>
            <person name="Godart F."/>
            <person name="Aiese Cigliano R."/>
            <person name="Sanseverino W."/>
            <person name="Barakat M."/>
            <person name="Ortet P."/>
            <person name="Marechal E."/>
            <person name="Cagnac O."/>
            <person name="Amato A."/>
        </authorList>
    </citation>
    <scope>NUCLEOTIDE SEQUENCE [LARGE SCALE GENOMIC DNA]</scope>
</reference>
<evidence type="ECO:0008006" key="3">
    <source>
        <dbReference type="Google" id="ProtNLM"/>
    </source>
</evidence>
<dbReference type="InterPro" id="IPR046149">
    <property type="entry name" value="DUF6151"/>
</dbReference>
<dbReference type="Proteomes" id="UP000241890">
    <property type="component" value="Unassembled WGS sequence"/>
</dbReference>
<protein>
    <recommendedName>
        <fullName evidence="3">CENP-V/GFA domain-containing protein</fullName>
    </recommendedName>
</protein>
<dbReference type="InParanoid" id="A0A2R5GF36"/>
<evidence type="ECO:0000313" key="2">
    <source>
        <dbReference type="Proteomes" id="UP000241890"/>
    </source>
</evidence>
<name>A0A2R5GF36_9STRA</name>
<dbReference type="OrthoDB" id="63441at2759"/>
<accession>A0A2R5GF36</accession>
<dbReference type="Pfam" id="PF19648">
    <property type="entry name" value="DUF6151"/>
    <property type="match status" value="1"/>
</dbReference>